<dbReference type="GO" id="GO:0003677">
    <property type="term" value="F:DNA binding"/>
    <property type="evidence" value="ECO:0007669"/>
    <property type="project" value="InterPro"/>
</dbReference>
<dbReference type="OMA" id="PEITIRC"/>
<dbReference type="Pfam" id="PF04397">
    <property type="entry name" value="LytTR"/>
    <property type="match status" value="1"/>
</dbReference>
<dbReference type="PANTHER" id="PTHR37299:SF4">
    <property type="entry name" value="TRANSCRIPTIONAL REGULATOR"/>
    <property type="match status" value="1"/>
</dbReference>
<dbReference type="EMBL" id="CCBC010000009">
    <property type="protein sequence ID" value="CDO16871.1"/>
    <property type="molecule type" value="Genomic_DNA"/>
</dbReference>
<evidence type="ECO:0000313" key="4">
    <source>
        <dbReference type="EMBL" id="SQG80583.1"/>
    </source>
</evidence>
<dbReference type="AlphaFoldDB" id="A0A060RFJ5"/>
<accession>A0A060RFJ5</accession>
<dbReference type="Proteomes" id="UP000027584">
    <property type="component" value="Unassembled WGS sequence"/>
</dbReference>
<reference evidence="3" key="4">
    <citation type="submission" date="2016-10" db="EMBL/GenBank/DDBJ databases">
        <authorList>
            <person name="de Groot N.N."/>
        </authorList>
    </citation>
    <scope>NUCLEOTIDE SEQUENCE [LARGE SCALE GENOMIC DNA]</scope>
    <source>
        <strain evidence="3">LMG 15572</strain>
    </source>
</reference>
<reference evidence="2 5" key="2">
    <citation type="submission" date="2014-05" db="EMBL/GenBank/DDBJ databases">
        <title>Genome sequence of Streptococcus gallolyticus.</title>
        <authorList>
            <person name="Del Campo R."/>
        </authorList>
    </citation>
    <scope>NUCLEOTIDE SEQUENCE [LARGE SCALE GENOMIC DNA]</scope>
    <source>
        <strain evidence="2 5">LMG17956</strain>
    </source>
</reference>
<reference evidence="4 7" key="5">
    <citation type="submission" date="2018-06" db="EMBL/GenBank/DDBJ databases">
        <authorList>
            <consortium name="Pathogen Informatics"/>
            <person name="Doyle S."/>
        </authorList>
    </citation>
    <scope>NUCLEOTIDE SEQUENCE [LARGE SCALE GENOMIC DNA]</scope>
    <source>
        <strain evidence="4 7">NCTC13773</strain>
    </source>
</reference>
<evidence type="ECO:0000313" key="6">
    <source>
        <dbReference type="Proteomes" id="UP000183629"/>
    </source>
</evidence>
<dbReference type="GeneID" id="57920899"/>
<dbReference type="InterPro" id="IPR046947">
    <property type="entry name" value="LytR-like"/>
</dbReference>
<dbReference type="InterPro" id="IPR007492">
    <property type="entry name" value="LytTR_DNA-bd_dom"/>
</dbReference>
<proteinExistence type="predicted"/>
<dbReference type="PANTHER" id="PTHR37299">
    <property type="entry name" value="TRANSCRIPTIONAL REGULATOR-RELATED"/>
    <property type="match status" value="1"/>
</dbReference>
<dbReference type="GO" id="GO:0000156">
    <property type="term" value="F:phosphorelay response regulator activity"/>
    <property type="evidence" value="ECO:0007669"/>
    <property type="project" value="InterPro"/>
</dbReference>
<dbReference type="Gene3D" id="2.40.50.1020">
    <property type="entry name" value="LytTr DNA-binding domain"/>
    <property type="match status" value="1"/>
</dbReference>
<sequence>MEIKKYFGDILELKKRLAAWKDLPLSVVIDEKSPKDISLIFGNYSDKEVIDFFETNFHPSYRHIIGYKQEDGYGDILVKCDYKSILYFEGIGDKVYAYSSDMTVLLKNRLYEVEEFSRFYVRISKSFVVNILAVEKILPALNGKILIALSDGQELVVTRKYKKQFLEYLEA</sequence>
<evidence type="ECO:0000259" key="1">
    <source>
        <dbReference type="PROSITE" id="PS50930"/>
    </source>
</evidence>
<protein>
    <submittedName>
        <fullName evidence="4">LytTr family transcriptional regulator</fullName>
    </submittedName>
    <submittedName>
        <fullName evidence="3">Transcriptional regulator, LytTR family</fullName>
    </submittedName>
</protein>
<gene>
    <name evidence="2" type="ORF">BN963_SGAL_00049</name>
    <name evidence="4" type="ORF">NCTC13773_02416</name>
    <name evidence="3" type="ORF">SAMN05660328_10522</name>
</gene>
<evidence type="ECO:0000313" key="2">
    <source>
        <dbReference type="EMBL" id="CDO16871.1"/>
    </source>
</evidence>
<feature type="domain" description="HTH LytTR-type" evidence="1">
    <location>
        <begin position="81"/>
        <end position="171"/>
    </location>
</feature>
<evidence type="ECO:0000313" key="5">
    <source>
        <dbReference type="Proteomes" id="UP000027584"/>
    </source>
</evidence>
<reference evidence="2 5" key="1">
    <citation type="submission" date="2014-02" db="EMBL/GenBank/DDBJ databases">
        <authorList>
            <person name="Manrique M."/>
        </authorList>
    </citation>
    <scope>NUCLEOTIDE SEQUENCE [LARGE SCALE GENOMIC DNA]</scope>
    <source>
        <strain evidence="2 5">LMG17956</strain>
    </source>
</reference>
<dbReference type="EMBL" id="FPBN01000005">
    <property type="protein sequence ID" value="SFU72055.1"/>
    <property type="molecule type" value="Genomic_DNA"/>
</dbReference>
<dbReference type="RefSeq" id="WP_009855127.1">
    <property type="nucleotide sequence ID" value="NZ_CP054015.1"/>
</dbReference>
<dbReference type="Proteomes" id="UP000183629">
    <property type="component" value="Unassembled WGS sequence"/>
</dbReference>
<dbReference type="Proteomes" id="UP000249013">
    <property type="component" value="Chromosome 1"/>
</dbReference>
<evidence type="ECO:0000313" key="7">
    <source>
        <dbReference type="Proteomes" id="UP000249013"/>
    </source>
</evidence>
<dbReference type="SMART" id="SM00850">
    <property type="entry name" value="LytTR"/>
    <property type="match status" value="1"/>
</dbReference>
<name>A0A060RFJ5_9STRE</name>
<dbReference type="EMBL" id="LS483409">
    <property type="protein sequence ID" value="SQG80583.1"/>
    <property type="molecule type" value="Genomic_DNA"/>
</dbReference>
<keyword evidence="6" id="KW-1185">Reference proteome</keyword>
<organism evidence="2 5">
    <name type="scientific">Streptococcus gallolyticus</name>
    <dbReference type="NCBI Taxonomy" id="315405"/>
    <lineage>
        <taxon>Bacteria</taxon>
        <taxon>Bacillati</taxon>
        <taxon>Bacillota</taxon>
        <taxon>Bacilli</taxon>
        <taxon>Lactobacillales</taxon>
        <taxon>Streptococcaceae</taxon>
        <taxon>Streptococcus</taxon>
    </lineage>
</organism>
<dbReference type="PROSITE" id="PS50930">
    <property type="entry name" value="HTH_LYTTR"/>
    <property type="match status" value="1"/>
</dbReference>
<reference evidence="6" key="3">
    <citation type="submission" date="2016-10" db="EMBL/GenBank/DDBJ databases">
        <authorList>
            <person name="Varghese N."/>
            <person name="Submissions S."/>
        </authorList>
    </citation>
    <scope>NUCLEOTIDE SEQUENCE [LARGE SCALE GENOMIC DNA]</scope>
    <source>
        <strain evidence="6">LMG 15572</strain>
    </source>
</reference>
<evidence type="ECO:0000313" key="3">
    <source>
        <dbReference type="EMBL" id="SFU72055.1"/>
    </source>
</evidence>